<dbReference type="OrthoDB" id="8183344at2"/>
<feature type="transmembrane region" description="Helical" evidence="6">
    <location>
        <begin position="16"/>
        <end position="36"/>
    </location>
</feature>
<evidence type="ECO:0000256" key="4">
    <source>
        <dbReference type="ARBA" id="ARBA00022989"/>
    </source>
</evidence>
<feature type="transmembrane region" description="Helical" evidence="6">
    <location>
        <begin position="377"/>
        <end position="399"/>
    </location>
</feature>
<dbReference type="Proteomes" id="UP000092839">
    <property type="component" value="Chromosome"/>
</dbReference>
<feature type="transmembrane region" description="Helical" evidence="6">
    <location>
        <begin position="186"/>
        <end position="208"/>
    </location>
</feature>
<protein>
    <recommendedName>
        <fullName evidence="9">Polysaccharide biosynthesis protein C-terminal domain-containing protein</fullName>
    </recommendedName>
</protein>
<keyword evidence="3 6" id="KW-0812">Transmembrane</keyword>
<feature type="transmembrane region" description="Helical" evidence="6">
    <location>
        <begin position="311"/>
        <end position="335"/>
    </location>
</feature>
<dbReference type="InterPro" id="IPR050833">
    <property type="entry name" value="Poly_Biosynth_Transport"/>
</dbReference>
<proteinExistence type="predicted"/>
<feature type="transmembrane region" description="Helical" evidence="6">
    <location>
        <begin position="469"/>
        <end position="490"/>
    </location>
</feature>
<feature type="transmembrane region" description="Helical" evidence="6">
    <location>
        <begin position="347"/>
        <end position="370"/>
    </location>
</feature>
<dbReference type="PANTHER" id="PTHR30250">
    <property type="entry name" value="PST FAMILY PREDICTED COLANIC ACID TRANSPORTER"/>
    <property type="match status" value="1"/>
</dbReference>
<dbReference type="EMBL" id="CP016428">
    <property type="protein sequence ID" value="ANW00576.1"/>
    <property type="molecule type" value="Genomic_DNA"/>
</dbReference>
<sequence length="517" mass="54743">MAEPISSFRLLGNSGWNAAAFLIGVGLNLLILPFVVLRLGAASFGVAALVTACLAPALTFSNSLALSTARELALRLAPEARDDARRFFAMALLLAVGIGGLIMMILCFGGPPLARLAFNLSGKAADDLGLAFGFGAGGWLCQCIAAVFLALFTARQDYPRIASISIISAIIATASMVVLIPRWPQASTYLGCQALGFATSLLAVFAVSRRVIGGWLARPAFHQGPLGDLVNFGVWQMAAQGGGLIAGQADRYLLGALLQPQFVGFYTIAQRLEEAMYIGILKVGEILFPFFSALQGESSDRKADLLFRSSWVLNVLAASALGALVPVAGPLLHLWTGAEVAVEAQRVLVVLSIAGMLGCSANVFAFYLLANGRSRSNALISFVTAVFTLGTSAVALPYFGWQAAGWSACIGMTAQIVTTIILLRQSFCLAGMWSRVAHFVLLPLGTGIVTALVLRHFTQEGLFDQAPHWWYVGGLYCLAAGIIFVVVVTISRVGPHGAACWRDLRVIASRLLFVKAA</sequence>
<dbReference type="PANTHER" id="PTHR30250:SF26">
    <property type="entry name" value="PSMA PROTEIN"/>
    <property type="match status" value="1"/>
</dbReference>
<dbReference type="AlphaFoldDB" id="A0A1B1UD15"/>
<evidence type="ECO:0008006" key="9">
    <source>
        <dbReference type="Google" id="ProtNLM"/>
    </source>
</evidence>
<evidence type="ECO:0000256" key="1">
    <source>
        <dbReference type="ARBA" id="ARBA00004651"/>
    </source>
</evidence>
<keyword evidence="5 6" id="KW-0472">Membrane</keyword>
<feature type="transmembrane region" description="Helical" evidence="6">
    <location>
        <begin position="87"/>
        <end position="111"/>
    </location>
</feature>
<accession>A0A1B1UD15</accession>
<keyword evidence="2" id="KW-1003">Cell membrane</keyword>
<feature type="transmembrane region" description="Helical" evidence="6">
    <location>
        <begin position="405"/>
        <end position="424"/>
    </location>
</feature>
<organism evidence="7 8">
    <name type="scientific">Bradyrhizobium icense</name>
    <dbReference type="NCBI Taxonomy" id="1274631"/>
    <lineage>
        <taxon>Bacteria</taxon>
        <taxon>Pseudomonadati</taxon>
        <taxon>Pseudomonadota</taxon>
        <taxon>Alphaproteobacteria</taxon>
        <taxon>Hyphomicrobiales</taxon>
        <taxon>Nitrobacteraceae</taxon>
        <taxon>Bradyrhizobium</taxon>
    </lineage>
</organism>
<reference evidence="7 8" key="1">
    <citation type="submission" date="2016-07" db="EMBL/GenBank/DDBJ databases">
        <title>Complete genome sequence of Bradyrhizobium icense LMTR 13T, a potential inoculant strain isolated from lima bean (Phaseolus lunatus) in Peru.</title>
        <authorList>
            <person name="Ormeno-Orrillo E."/>
            <person name="Duran D."/>
            <person name="Rogel M.A."/>
            <person name="Rey L."/>
            <person name="Imperial J."/>
            <person name="Ruiz-Argueso T."/>
            <person name="Martinez-Romero E."/>
        </authorList>
    </citation>
    <scope>NUCLEOTIDE SEQUENCE [LARGE SCALE GENOMIC DNA]</scope>
    <source>
        <strain evidence="7 8">LMTR 13</strain>
    </source>
</reference>
<feature type="transmembrane region" description="Helical" evidence="6">
    <location>
        <begin position="42"/>
        <end position="66"/>
    </location>
</feature>
<evidence type="ECO:0000256" key="6">
    <source>
        <dbReference type="SAM" id="Phobius"/>
    </source>
</evidence>
<keyword evidence="8" id="KW-1185">Reference proteome</keyword>
<evidence type="ECO:0000313" key="7">
    <source>
        <dbReference type="EMBL" id="ANW00576.1"/>
    </source>
</evidence>
<dbReference type="InterPro" id="IPR002797">
    <property type="entry name" value="Polysacc_synth"/>
</dbReference>
<feature type="transmembrane region" description="Helical" evidence="6">
    <location>
        <begin position="161"/>
        <end position="180"/>
    </location>
</feature>
<evidence type="ECO:0000313" key="8">
    <source>
        <dbReference type="Proteomes" id="UP000092839"/>
    </source>
</evidence>
<gene>
    <name evidence="7" type="ORF">LMTR13_10775</name>
</gene>
<dbReference type="GO" id="GO:0005886">
    <property type="term" value="C:plasma membrane"/>
    <property type="evidence" value="ECO:0007669"/>
    <property type="project" value="UniProtKB-SubCell"/>
</dbReference>
<feature type="transmembrane region" description="Helical" evidence="6">
    <location>
        <begin position="131"/>
        <end position="154"/>
    </location>
</feature>
<feature type="transmembrane region" description="Helical" evidence="6">
    <location>
        <begin position="436"/>
        <end position="457"/>
    </location>
</feature>
<dbReference type="STRING" id="1274631.LMTR13_10775"/>
<evidence type="ECO:0000256" key="5">
    <source>
        <dbReference type="ARBA" id="ARBA00023136"/>
    </source>
</evidence>
<name>A0A1B1UD15_9BRAD</name>
<dbReference type="RefSeq" id="WP_065727853.1">
    <property type="nucleotide sequence ID" value="NZ_CP016428.1"/>
</dbReference>
<evidence type="ECO:0000256" key="3">
    <source>
        <dbReference type="ARBA" id="ARBA00022692"/>
    </source>
</evidence>
<evidence type="ECO:0000256" key="2">
    <source>
        <dbReference type="ARBA" id="ARBA00022475"/>
    </source>
</evidence>
<keyword evidence="4 6" id="KW-1133">Transmembrane helix</keyword>
<dbReference type="Pfam" id="PF01943">
    <property type="entry name" value="Polysacc_synt"/>
    <property type="match status" value="1"/>
</dbReference>
<dbReference type="KEGG" id="bic:LMTR13_10775"/>
<comment type="subcellular location">
    <subcellularLocation>
        <location evidence="1">Cell membrane</location>
        <topology evidence="1">Multi-pass membrane protein</topology>
    </subcellularLocation>
</comment>